<dbReference type="AlphaFoldDB" id="A0AA39VY56"/>
<organism evidence="1 2">
    <name type="scientific">Acer saccharum</name>
    <name type="common">Sugar maple</name>
    <dbReference type="NCBI Taxonomy" id="4024"/>
    <lineage>
        <taxon>Eukaryota</taxon>
        <taxon>Viridiplantae</taxon>
        <taxon>Streptophyta</taxon>
        <taxon>Embryophyta</taxon>
        <taxon>Tracheophyta</taxon>
        <taxon>Spermatophyta</taxon>
        <taxon>Magnoliopsida</taxon>
        <taxon>eudicotyledons</taxon>
        <taxon>Gunneridae</taxon>
        <taxon>Pentapetalae</taxon>
        <taxon>rosids</taxon>
        <taxon>malvids</taxon>
        <taxon>Sapindales</taxon>
        <taxon>Sapindaceae</taxon>
        <taxon>Hippocastanoideae</taxon>
        <taxon>Acereae</taxon>
        <taxon>Acer</taxon>
    </lineage>
</organism>
<reference evidence="1" key="1">
    <citation type="journal article" date="2022" name="Plant J.">
        <title>Strategies of tolerance reflected in two North American maple genomes.</title>
        <authorList>
            <person name="McEvoy S.L."/>
            <person name="Sezen U.U."/>
            <person name="Trouern-Trend A."/>
            <person name="McMahon S.M."/>
            <person name="Schaberg P.G."/>
            <person name="Yang J."/>
            <person name="Wegrzyn J.L."/>
            <person name="Swenson N.G."/>
        </authorList>
    </citation>
    <scope>NUCLEOTIDE SEQUENCE</scope>
    <source>
        <strain evidence="1">NS2018</strain>
    </source>
</reference>
<reference evidence="1" key="2">
    <citation type="submission" date="2023-06" db="EMBL/GenBank/DDBJ databases">
        <authorList>
            <person name="Swenson N.G."/>
            <person name="Wegrzyn J.L."/>
            <person name="Mcevoy S.L."/>
        </authorList>
    </citation>
    <scope>NUCLEOTIDE SEQUENCE</scope>
    <source>
        <strain evidence="1">NS2018</strain>
        <tissue evidence="1">Leaf</tissue>
    </source>
</reference>
<keyword evidence="2" id="KW-1185">Reference proteome</keyword>
<proteinExistence type="predicted"/>
<protein>
    <submittedName>
        <fullName evidence="1">Uncharacterized protein</fullName>
    </submittedName>
</protein>
<gene>
    <name evidence="1" type="ORF">LWI29_024923</name>
</gene>
<dbReference type="EMBL" id="JAUESC010000004">
    <property type="protein sequence ID" value="KAK0597402.1"/>
    <property type="molecule type" value="Genomic_DNA"/>
</dbReference>
<dbReference type="Proteomes" id="UP001168877">
    <property type="component" value="Unassembled WGS sequence"/>
</dbReference>
<accession>A0AA39VY56</accession>
<comment type="caution">
    <text evidence="1">The sequence shown here is derived from an EMBL/GenBank/DDBJ whole genome shotgun (WGS) entry which is preliminary data.</text>
</comment>
<sequence>MVSLSMHGFVEDPKVLDATLCSTSHTSVPICGGGSVSSSGGLRLGNVLPSTPASCDIPVSVGGPSSTVVGLIPIPLPDVPIVQQVCSLLPREASPPPSVVVSLGGPSQSVERIFQSHGINSSRVMQSESSLIDSHVELGFVAVAP</sequence>
<evidence type="ECO:0000313" key="2">
    <source>
        <dbReference type="Proteomes" id="UP001168877"/>
    </source>
</evidence>
<evidence type="ECO:0000313" key="1">
    <source>
        <dbReference type="EMBL" id="KAK0597402.1"/>
    </source>
</evidence>
<name>A0AA39VY56_ACESA</name>